<dbReference type="Proteomes" id="UP000007800">
    <property type="component" value="Unassembled WGS sequence"/>
</dbReference>
<dbReference type="InterPro" id="IPR019155">
    <property type="entry name" value="CLEC16A/TT9_N"/>
</dbReference>
<evidence type="ECO:0000313" key="3">
    <source>
        <dbReference type="Proteomes" id="UP000007800"/>
    </source>
</evidence>
<keyword evidence="3" id="KW-1185">Reference proteome</keyword>
<evidence type="ECO:0000313" key="2">
    <source>
        <dbReference type="EMBL" id="EER15614.1"/>
    </source>
</evidence>
<name>C5KIS9_PERM5</name>
<evidence type="ECO:0000259" key="1">
    <source>
        <dbReference type="Pfam" id="PF09758"/>
    </source>
</evidence>
<feature type="domain" description="FPL" evidence="1">
    <location>
        <begin position="30"/>
        <end position="62"/>
    </location>
</feature>
<dbReference type="AlphaFoldDB" id="C5KIS9"/>
<dbReference type="RefSeq" id="XP_002783818.1">
    <property type="nucleotide sequence ID" value="XM_002783772.1"/>
</dbReference>
<organism evidence="3">
    <name type="scientific">Perkinsus marinus (strain ATCC 50983 / TXsc)</name>
    <dbReference type="NCBI Taxonomy" id="423536"/>
    <lineage>
        <taxon>Eukaryota</taxon>
        <taxon>Sar</taxon>
        <taxon>Alveolata</taxon>
        <taxon>Perkinsozoa</taxon>
        <taxon>Perkinsea</taxon>
        <taxon>Perkinsida</taxon>
        <taxon>Perkinsidae</taxon>
        <taxon>Perkinsus</taxon>
    </lineage>
</organism>
<dbReference type="InParanoid" id="C5KIS9"/>
<protein>
    <recommendedName>
        <fullName evidence="1">FPL domain-containing protein</fullName>
    </recommendedName>
</protein>
<sequence>MAQIHGRINERLKDLGSLNATACEGLVEDLREISEILLWGEQNNHQELFDYFCEKEMLSSFV</sequence>
<gene>
    <name evidence="2" type="ORF">Pmar_PMAR001555</name>
</gene>
<reference evidence="2 3" key="1">
    <citation type="submission" date="2008-07" db="EMBL/GenBank/DDBJ databases">
        <authorList>
            <person name="El-Sayed N."/>
            <person name="Caler E."/>
            <person name="Inman J."/>
            <person name="Amedeo P."/>
            <person name="Hass B."/>
            <person name="Wortman J."/>
        </authorList>
    </citation>
    <scope>NUCLEOTIDE SEQUENCE [LARGE SCALE GENOMIC DNA]</scope>
    <source>
        <strain evidence="3">ATCC 50983 / TXsc</strain>
    </source>
</reference>
<dbReference type="Pfam" id="PF09758">
    <property type="entry name" value="FPL"/>
    <property type="match status" value="1"/>
</dbReference>
<dbReference type="EMBL" id="GG673345">
    <property type="protein sequence ID" value="EER15614.1"/>
    <property type="molecule type" value="Genomic_DNA"/>
</dbReference>
<dbReference type="GeneID" id="9046437"/>
<proteinExistence type="predicted"/>
<dbReference type="OrthoDB" id="365030at2759"/>
<feature type="non-terminal residue" evidence="2">
    <location>
        <position position="62"/>
    </location>
</feature>
<accession>C5KIS9</accession>